<protein>
    <submittedName>
        <fullName evidence="1">Uncharacterized protein</fullName>
    </submittedName>
</protein>
<evidence type="ECO:0000313" key="2">
    <source>
        <dbReference type="Proteomes" id="UP000032633"/>
    </source>
</evidence>
<dbReference type="OrthoDB" id="2991654at2"/>
<dbReference type="AlphaFoldDB" id="A0A0D5NIB2"/>
<reference evidence="1 2" key="1">
    <citation type="journal article" date="2015" name="J. Biotechnol.">
        <title>Complete genome sequence of Paenibacillus beijingensis 7188(T) (=DSM 24997(T)), a novel rhizobacterium from jujube garden soil.</title>
        <authorList>
            <person name="Kwak Y."/>
            <person name="Shin J.H."/>
        </authorList>
    </citation>
    <scope>NUCLEOTIDE SEQUENCE [LARGE SCALE GENOMIC DNA]</scope>
    <source>
        <strain evidence="1 2">DSM 24997</strain>
    </source>
</reference>
<reference evidence="2" key="2">
    <citation type="submission" date="2015-03" db="EMBL/GenBank/DDBJ databases">
        <title>Genome sequence of Paenibacillus beijingensis strain DSM 24997T.</title>
        <authorList>
            <person name="Kwak Y."/>
            <person name="Shin J.-H."/>
        </authorList>
    </citation>
    <scope>NUCLEOTIDE SEQUENCE [LARGE SCALE GENOMIC DNA]</scope>
    <source>
        <strain evidence="2">DSM 24997</strain>
    </source>
</reference>
<dbReference type="KEGG" id="pbj:VN24_09985"/>
<name>A0A0D5NIB2_9BACL</name>
<dbReference type="EMBL" id="CP011058">
    <property type="protein sequence ID" value="AJY74860.1"/>
    <property type="molecule type" value="Genomic_DNA"/>
</dbReference>
<accession>A0A0D5NIB2</accession>
<dbReference type="HOGENOM" id="CLU_183749_0_0_9"/>
<gene>
    <name evidence="1" type="ORF">VN24_09985</name>
</gene>
<sequence length="96" mass="10321">MKKKASTHSAPPAWEQVSLIAKFADLQEQQYRTLLTLSAMLELLVDKGLLTRAEIESKADALKAADSGMLALISALSHPMASDGHDGSLAMDTRLV</sequence>
<keyword evidence="2" id="KW-1185">Reference proteome</keyword>
<evidence type="ECO:0000313" key="1">
    <source>
        <dbReference type="EMBL" id="AJY74860.1"/>
    </source>
</evidence>
<dbReference type="RefSeq" id="WP_045670293.1">
    <property type="nucleotide sequence ID" value="NZ_CP011058.1"/>
</dbReference>
<dbReference type="Proteomes" id="UP000032633">
    <property type="component" value="Chromosome"/>
</dbReference>
<proteinExistence type="predicted"/>
<organism evidence="1 2">
    <name type="scientific">Paenibacillus beijingensis</name>
    <dbReference type="NCBI Taxonomy" id="1126833"/>
    <lineage>
        <taxon>Bacteria</taxon>
        <taxon>Bacillati</taxon>
        <taxon>Bacillota</taxon>
        <taxon>Bacilli</taxon>
        <taxon>Bacillales</taxon>
        <taxon>Paenibacillaceae</taxon>
        <taxon>Paenibacillus</taxon>
    </lineage>
</organism>